<dbReference type="RefSeq" id="WP_316412601.1">
    <property type="nucleotide sequence ID" value="NZ_AP027080.1"/>
</dbReference>
<evidence type="ECO:0000313" key="2">
    <source>
        <dbReference type="Proteomes" id="UP001238179"/>
    </source>
</evidence>
<sequence>MGESSLEDLIALRKREREEEQLTHTRETARAVDEALGPRVLAAMDPGGAQGWTFSHATGMRRLHLRTGEYHLVLTAMRGVGRVEVELRHIDSRFASLAKRASLADLSEDWFLNAAESLSAQVQDRLTSPKNFV</sequence>
<gene>
    <name evidence="1" type="ORF">METEAL_31100</name>
</gene>
<reference evidence="2" key="1">
    <citation type="journal article" date="2023" name="Int. J. Syst. Evol. Microbiol.">
        <title>Mesoterricola silvestris gen. nov., sp. nov., Mesoterricola sediminis sp. nov., Geothrix oryzae sp. nov., Geothrix edaphica sp. nov., Geothrix rubra sp. nov., and Geothrix limicola sp. nov., six novel members of Acidobacteriota isolated from soils.</title>
        <authorList>
            <person name="Itoh H."/>
            <person name="Sugisawa Y."/>
            <person name="Mise K."/>
            <person name="Xu Z."/>
            <person name="Kuniyasu M."/>
            <person name="Ushijima N."/>
            <person name="Kawano K."/>
            <person name="Kobayashi E."/>
            <person name="Shiratori Y."/>
            <person name="Masuda Y."/>
            <person name="Senoo K."/>
        </authorList>
    </citation>
    <scope>NUCLEOTIDE SEQUENCE [LARGE SCALE GENOMIC DNA]</scope>
    <source>
        <strain evidence="2">W79</strain>
    </source>
</reference>
<protein>
    <submittedName>
        <fullName evidence="1">Uncharacterized protein</fullName>
    </submittedName>
</protein>
<organism evidence="1 2">
    <name type="scientific">Mesoterricola silvestris</name>
    <dbReference type="NCBI Taxonomy" id="2927979"/>
    <lineage>
        <taxon>Bacteria</taxon>
        <taxon>Pseudomonadati</taxon>
        <taxon>Acidobacteriota</taxon>
        <taxon>Holophagae</taxon>
        <taxon>Holophagales</taxon>
        <taxon>Holophagaceae</taxon>
        <taxon>Mesoterricola</taxon>
    </lineage>
</organism>
<keyword evidence="2" id="KW-1185">Reference proteome</keyword>
<proteinExistence type="predicted"/>
<name>A0AA48GXZ5_9BACT</name>
<dbReference type="AlphaFoldDB" id="A0AA48GXZ5"/>
<dbReference type="Proteomes" id="UP001238179">
    <property type="component" value="Chromosome"/>
</dbReference>
<accession>A0AA48GXZ5</accession>
<dbReference type="KEGG" id="msil:METEAL_31100"/>
<evidence type="ECO:0000313" key="1">
    <source>
        <dbReference type="EMBL" id="BDU73936.1"/>
    </source>
</evidence>
<dbReference type="EMBL" id="AP027080">
    <property type="protein sequence ID" value="BDU73936.1"/>
    <property type="molecule type" value="Genomic_DNA"/>
</dbReference>